<dbReference type="InterPro" id="IPR050832">
    <property type="entry name" value="Bact_Acetyltransf"/>
</dbReference>
<dbReference type="Pfam" id="PF00583">
    <property type="entry name" value="Acetyltransf_1"/>
    <property type="match status" value="1"/>
</dbReference>
<dbReference type="Proteomes" id="UP000198600">
    <property type="component" value="Chromosome I"/>
</dbReference>
<reference evidence="5" key="1">
    <citation type="submission" date="2016-10" db="EMBL/GenBank/DDBJ databases">
        <authorList>
            <person name="Varghese N."/>
            <person name="Submissions S."/>
        </authorList>
    </citation>
    <scope>NUCLEOTIDE SEQUENCE [LARGE SCALE GENOMIC DNA]</scope>
    <source>
        <strain evidence="5">LMG 2223</strain>
    </source>
</reference>
<dbReference type="PANTHER" id="PTHR43877">
    <property type="entry name" value="AMINOALKYLPHOSPHONATE N-ACETYLTRANSFERASE-RELATED-RELATED"/>
    <property type="match status" value="1"/>
</dbReference>
<dbReference type="CDD" id="cd04301">
    <property type="entry name" value="NAT_SF"/>
    <property type="match status" value="1"/>
</dbReference>
<protein>
    <submittedName>
        <fullName evidence="4">Acetyltransferase</fullName>
    </submittedName>
</protein>
<dbReference type="STRING" id="46679.SAMN05216202_4025"/>
<gene>
    <name evidence="4" type="ORF">SAMN05216202_4025</name>
</gene>
<name>A0A1H2NMP2_9PSED</name>
<dbReference type="PROSITE" id="PS51186">
    <property type="entry name" value="GNAT"/>
    <property type="match status" value="1"/>
</dbReference>
<dbReference type="Gene3D" id="3.40.630.30">
    <property type="match status" value="1"/>
</dbReference>
<organism evidence="4 5">
    <name type="scientific">Pseudomonas mucidolens</name>
    <dbReference type="NCBI Taxonomy" id="46679"/>
    <lineage>
        <taxon>Bacteria</taxon>
        <taxon>Pseudomonadati</taxon>
        <taxon>Pseudomonadota</taxon>
        <taxon>Gammaproteobacteria</taxon>
        <taxon>Pseudomonadales</taxon>
        <taxon>Pseudomonadaceae</taxon>
        <taxon>Pseudomonas</taxon>
    </lineage>
</organism>
<keyword evidence="1 4" id="KW-0808">Transferase</keyword>
<keyword evidence="5" id="KW-1185">Reference proteome</keyword>
<dbReference type="AlphaFoldDB" id="A0A1H2NMP2"/>
<evidence type="ECO:0000313" key="4">
    <source>
        <dbReference type="EMBL" id="SDV06096.1"/>
    </source>
</evidence>
<dbReference type="InterPro" id="IPR000182">
    <property type="entry name" value="GNAT_dom"/>
</dbReference>
<dbReference type="EMBL" id="LT629802">
    <property type="protein sequence ID" value="SDV06096.1"/>
    <property type="molecule type" value="Genomic_DNA"/>
</dbReference>
<accession>A0A1H2NMP2</accession>
<evidence type="ECO:0000313" key="5">
    <source>
        <dbReference type="Proteomes" id="UP000198600"/>
    </source>
</evidence>
<feature type="domain" description="N-acetyltransferase" evidence="3">
    <location>
        <begin position="24"/>
        <end position="174"/>
    </location>
</feature>
<keyword evidence="2" id="KW-0012">Acyltransferase</keyword>
<dbReference type="OrthoDB" id="3389160at2"/>
<dbReference type="RefSeq" id="WP_084380914.1">
    <property type="nucleotide sequence ID" value="NZ_LS483433.1"/>
</dbReference>
<dbReference type="InterPro" id="IPR016181">
    <property type="entry name" value="Acyl_CoA_acyltransferase"/>
</dbReference>
<evidence type="ECO:0000256" key="2">
    <source>
        <dbReference type="ARBA" id="ARBA00023315"/>
    </source>
</evidence>
<dbReference type="GO" id="GO:0016747">
    <property type="term" value="F:acyltransferase activity, transferring groups other than amino-acyl groups"/>
    <property type="evidence" value="ECO:0007669"/>
    <property type="project" value="InterPro"/>
</dbReference>
<evidence type="ECO:0000259" key="3">
    <source>
        <dbReference type="PROSITE" id="PS51186"/>
    </source>
</evidence>
<sequence>MSAAHLRRVHAESFLHYRQGLIELLLDAVKHGASVGFMADLDEVLARAYFDTVHSALEDASLLLWVVVRDEQVLASVQLALCQKANGLNRAEVQKLLVHSTARRHGLGQQLMSTLELAARQHKRGLLYLDTEAGSGAEAFYQSLRYTKIGELPDYCQSPDGRYSPTAIYFKTLGQPA</sequence>
<evidence type="ECO:0000256" key="1">
    <source>
        <dbReference type="ARBA" id="ARBA00022679"/>
    </source>
</evidence>
<dbReference type="SUPFAM" id="SSF55729">
    <property type="entry name" value="Acyl-CoA N-acyltransferases (Nat)"/>
    <property type="match status" value="1"/>
</dbReference>
<proteinExistence type="predicted"/>